<accession>A0A5N6MF91</accession>
<evidence type="ECO:0000313" key="3">
    <source>
        <dbReference type="Proteomes" id="UP000326852"/>
    </source>
</evidence>
<proteinExistence type="predicted"/>
<evidence type="ECO:0000259" key="1">
    <source>
        <dbReference type="Pfam" id="PF19843"/>
    </source>
</evidence>
<feature type="domain" description="DUF6318" evidence="1">
    <location>
        <begin position="2"/>
        <end position="127"/>
    </location>
</feature>
<reference evidence="2 3" key="1">
    <citation type="submission" date="2019-08" db="EMBL/GenBank/DDBJ databases">
        <title>Arthrobacter sp. nov., isolated from plateau pika and Tibetan wild ass.</title>
        <authorList>
            <person name="Ge Y."/>
        </authorList>
    </citation>
    <scope>NUCLEOTIDE SEQUENCE [LARGE SCALE GENOMIC DNA]</scope>
    <source>
        <strain evidence="2 3">785</strain>
    </source>
</reference>
<dbReference type="EMBL" id="VTFX01000005">
    <property type="protein sequence ID" value="KAD3515126.1"/>
    <property type="molecule type" value="Genomic_DNA"/>
</dbReference>
<comment type="caution">
    <text evidence="2">The sequence shown here is derived from an EMBL/GenBank/DDBJ whole genome shotgun (WGS) entry which is preliminary data.</text>
</comment>
<dbReference type="Pfam" id="PF19843">
    <property type="entry name" value="DUF6318"/>
    <property type="match status" value="1"/>
</dbReference>
<keyword evidence="3" id="KW-1185">Reference proteome</keyword>
<dbReference type="Proteomes" id="UP000326852">
    <property type="component" value="Unassembled WGS sequence"/>
</dbReference>
<dbReference type="InterPro" id="IPR046281">
    <property type="entry name" value="DUF6318"/>
</dbReference>
<gene>
    <name evidence="2" type="ORF">GD627_12560</name>
</gene>
<dbReference type="AlphaFoldDB" id="A0A5N6MF91"/>
<organism evidence="2 3">
    <name type="scientific">Arthrobacter yangruifuii</name>
    <dbReference type="NCBI Taxonomy" id="2606616"/>
    <lineage>
        <taxon>Bacteria</taxon>
        <taxon>Bacillati</taxon>
        <taxon>Actinomycetota</taxon>
        <taxon>Actinomycetes</taxon>
        <taxon>Micrococcales</taxon>
        <taxon>Micrococcaceae</taxon>
        <taxon>Arthrobacter</taxon>
    </lineage>
</organism>
<sequence>MQSKEGLEAFARYWYDLINYGFETGDVDPIKAISGPECVVCDNFYRMVASGYKDEDWISGGALVVQGVSSEYVLTPEGRYQVLIQNAQEASEYYGPGVFYGTREGYPEPGVQIIEARYRADGWYAERVDTISG</sequence>
<protein>
    <recommendedName>
        <fullName evidence="1">DUF6318 domain-containing protein</fullName>
    </recommendedName>
</protein>
<name>A0A5N6MF91_9MICC</name>
<evidence type="ECO:0000313" key="2">
    <source>
        <dbReference type="EMBL" id="KAD3515126.1"/>
    </source>
</evidence>